<proteinExistence type="predicted"/>
<keyword evidence="3" id="KW-1185">Reference proteome</keyword>
<evidence type="ECO:0000256" key="1">
    <source>
        <dbReference type="SAM" id="MobiDB-lite"/>
    </source>
</evidence>
<feature type="compositionally biased region" description="Low complexity" evidence="1">
    <location>
        <begin position="204"/>
        <end position="217"/>
    </location>
</feature>
<accession>A0ABR0C6S3</accession>
<name>A0ABR0C6S3_PURLI</name>
<reference evidence="2 3" key="1">
    <citation type="journal article" date="2024" name="Microbiol. Resour. Announc.">
        <title>Genome annotations for the ascomycete fungi Trichoderma harzianum, Trichoderma aggressivum, and Purpureocillium lilacinum.</title>
        <authorList>
            <person name="Beijen E.P.W."/>
            <person name="Ohm R.A."/>
        </authorList>
    </citation>
    <scope>NUCLEOTIDE SEQUENCE [LARGE SCALE GENOMIC DNA]</scope>
    <source>
        <strain evidence="2 3">CBS 150709</strain>
    </source>
</reference>
<sequence>MAGHVAWASVGLTGGRRSAEGEATNATALPLMGWWWRDANNSSVPRMVEGIGASPLLHVPPSPSLLASCTEKVCYYTPSSPVFTGASSLFGQWGGAGIEGLAPGLPGEAGSYSTMRPGGCEELFHDEKTCWPGAVAWGRTEDTGTLRLPWRQVRVHSVWPEDDNCLHLLYIKLSQGRSRLSGTHGRPRRIGHAAGQDTSAGPETHSSSTTSPASVGSGMLSSRIEATRGKAAAPAPVPTSSMPWQCPHCGASGAEWRDGNGVEVWYGWTRCMDQQNTTSHWHTGNEPDGGDRVEWLVLSVRFRQARSMAGLGAASTHRWMREKGVQTEVRMPGTGVVRGRVRRRRREKSVSAGVWLQNPDSRYARELHRKLAGVQGRHDDTPRPRSRSRPTASTTNGGGHLPTRLPPLQLSLPPWYCAAPSASADLARCAVRGPGGGGRGSGPVRPVLGLAPAKGRLRLASQHETALRSDMRAHACTIVAARGPSV</sequence>
<evidence type="ECO:0000313" key="2">
    <source>
        <dbReference type="EMBL" id="KAK4091969.1"/>
    </source>
</evidence>
<feature type="region of interest" description="Disordered" evidence="1">
    <location>
        <begin position="178"/>
        <end position="220"/>
    </location>
</feature>
<comment type="caution">
    <text evidence="2">The sequence shown here is derived from an EMBL/GenBank/DDBJ whole genome shotgun (WGS) entry which is preliminary data.</text>
</comment>
<dbReference type="EMBL" id="JAWRVI010000010">
    <property type="protein sequence ID" value="KAK4091969.1"/>
    <property type="molecule type" value="Genomic_DNA"/>
</dbReference>
<feature type="region of interest" description="Disordered" evidence="1">
    <location>
        <begin position="371"/>
        <end position="405"/>
    </location>
</feature>
<organism evidence="2 3">
    <name type="scientific">Purpureocillium lilacinum</name>
    <name type="common">Paecilomyces lilacinus</name>
    <dbReference type="NCBI Taxonomy" id="33203"/>
    <lineage>
        <taxon>Eukaryota</taxon>
        <taxon>Fungi</taxon>
        <taxon>Dikarya</taxon>
        <taxon>Ascomycota</taxon>
        <taxon>Pezizomycotina</taxon>
        <taxon>Sordariomycetes</taxon>
        <taxon>Hypocreomycetidae</taxon>
        <taxon>Hypocreales</taxon>
        <taxon>Ophiocordycipitaceae</taxon>
        <taxon>Purpureocillium</taxon>
    </lineage>
</organism>
<evidence type="ECO:0000313" key="3">
    <source>
        <dbReference type="Proteomes" id="UP001287286"/>
    </source>
</evidence>
<dbReference type="Proteomes" id="UP001287286">
    <property type="component" value="Unassembled WGS sequence"/>
</dbReference>
<gene>
    <name evidence="2" type="ORF">Purlil1_3808</name>
</gene>
<protein>
    <submittedName>
        <fullName evidence="2">Uncharacterized protein</fullName>
    </submittedName>
</protein>